<dbReference type="Pfam" id="PF09527">
    <property type="entry name" value="ATPase_gene1"/>
    <property type="match status" value="1"/>
</dbReference>
<name>A0A0F9VCH2_9ZZZZ</name>
<proteinExistence type="predicted"/>
<dbReference type="AlphaFoldDB" id="A0A0F9VCH2"/>
<accession>A0A0F9VCH2</accession>
<keyword evidence="1" id="KW-0812">Transmembrane</keyword>
<dbReference type="InterPro" id="IPR032820">
    <property type="entry name" value="ATPase_put"/>
</dbReference>
<evidence type="ECO:0000256" key="1">
    <source>
        <dbReference type="SAM" id="Phobius"/>
    </source>
</evidence>
<keyword evidence="1" id="KW-1133">Transmembrane helix</keyword>
<feature type="transmembrane region" description="Helical" evidence="1">
    <location>
        <begin position="21"/>
        <end position="40"/>
    </location>
</feature>
<dbReference type="EMBL" id="LAZR01000029">
    <property type="protein sequence ID" value="KKO02841.1"/>
    <property type="molecule type" value="Genomic_DNA"/>
</dbReference>
<sequence>MNQKREKDKKERAIFLKTLSLAWELGYIIVIPLVILAAGGRFLDNKYDTSPIFLMSGILLSILVSGILVFKKAKRILEDISNQ</sequence>
<reference evidence="2" key="1">
    <citation type="journal article" date="2015" name="Nature">
        <title>Complex archaea that bridge the gap between prokaryotes and eukaryotes.</title>
        <authorList>
            <person name="Spang A."/>
            <person name="Saw J.H."/>
            <person name="Jorgensen S.L."/>
            <person name="Zaremba-Niedzwiedzka K."/>
            <person name="Martijn J."/>
            <person name="Lind A.E."/>
            <person name="van Eijk R."/>
            <person name="Schleper C."/>
            <person name="Guy L."/>
            <person name="Ettema T.J."/>
        </authorList>
    </citation>
    <scope>NUCLEOTIDE SEQUENCE</scope>
</reference>
<keyword evidence="1" id="KW-0472">Membrane</keyword>
<gene>
    <name evidence="2" type="ORF">LCGC14_0102910</name>
</gene>
<protein>
    <recommendedName>
        <fullName evidence="3">AtpZ/AtpI family protein</fullName>
    </recommendedName>
</protein>
<organism evidence="2">
    <name type="scientific">marine sediment metagenome</name>
    <dbReference type="NCBI Taxonomy" id="412755"/>
    <lineage>
        <taxon>unclassified sequences</taxon>
        <taxon>metagenomes</taxon>
        <taxon>ecological metagenomes</taxon>
    </lineage>
</organism>
<evidence type="ECO:0008006" key="3">
    <source>
        <dbReference type="Google" id="ProtNLM"/>
    </source>
</evidence>
<evidence type="ECO:0000313" key="2">
    <source>
        <dbReference type="EMBL" id="KKO02841.1"/>
    </source>
</evidence>
<comment type="caution">
    <text evidence="2">The sequence shown here is derived from an EMBL/GenBank/DDBJ whole genome shotgun (WGS) entry which is preliminary data.</text>
</comment>
<feature type="transmembrane region" description="Helical" evidence="1">
    <location>
        <begin position="52"/>
        <end position="70"/>
    </location>
</feature>